<dbReference type="Proteomes" id="UP000249723">
    <property type="component" value="Unassembled WGS sequence"/>
</dbReference>
<sequence>MLCSVSVAAGRTERGSALSRFRRKGICNGGNDGADGKYSLEDWNSNKNSGLSGAK</sequence>
<proteinExistence type="predicted"/>
<dbReference type="EMBL" id="FMWP01000096">
    <property type="protein sequence ID" value="SCZ99349.1"/>
    <property type="molecule type" value="Genomic_DNA"/>
</dbReference>
<keyword evidence="2" id="KW-1185">Reference proteome</keyword>
<accession>A0A2X0L1N1</accession>
<reference evidence="2" key="1">
    <citation type="submission" date="2016-10" db="EMBL/GenBank/DDBJ databases">
        <authorList>
            <person name="Jeantristanb JTB J.-T."/>
            <person name="Ricardo R."/>
        </authorList>
    </citation>
    <scope>NUCLEOTIDE SEQUENCE [LARGE SCALE GENOMIC DNA]</scope>
</reference>
<protein>
    <submittedName>
        <fullName evidence="1">BZ3500_MvSof-1268-A1-R1_Chr3-1g05961 protein</fullName>
    </submittedName>
</protein>
<name>A0A2X0L1N1_9BASI</name>
<gene>
    <name evidence="1" type="ORF">BZ3500_MVSOF-1268-A1-R1_CHR3-1G05961</name>
</gene>
<organism evidence="1 2">
    <name type="scientific">Microbotryum saponariae</name>
    <dbReference type="NCBI Taxonomy" id="289078"/>
    <lineage>
        <taxon>Eukaryota</taxon>
        <taxon>Fungi</taxon>
        <taxon>Dikarya</taxon>
        <taxon>Basidiomycota</taxon>
        <taxon>Pucciniomycotina</taxon>
        <taxon>Microbotryomycetes</taxon>
        <taxon>Microbotryales</taxon>
        <taxon>Microbotryaceae</taxon>
        <taxon>Microbotryum</taxon>
    </lineage>
</organism>
<evidence type="ECO:0000313" key="1">
    <source>
        <dbReference type="EMBL" id="SCZ99349.1"/>
    </source>
</evidence>
<dbReference type="AlphaFoldDB" id="A0A2X0L1N1"/>
<evidence type="ECO:0000313" key="2">
    <source>
        <dbReference type="Proteomes" id="UP000249723"/>
    </source>
</evidence>